<protein>
    <recommendedName>
        <fullName evidence="3">ACT domain-containing protein</fullName>
    </recommendedName>
</protein>
<dbReference type="Proteomes" id="UP000282574">
    <property type="component" value="Unassembled WGS sequence"/>
</dbReference>
<keyword evidence="2" id="KW-1185">Reference proteome</keyword>
<evidence type="ECO:0000313" key="2">
    <source>
        <dbReference type="Proteomes" id="UP000282574"/>
    </source>
</evidence>
<name>A0AB37U7W0_9CYAN</name>
<reference evidence="1 2" key="1">
    <citation type="journal article" date="2019" name="Genome Biol. Evol.">
        <title>Day and night: Metabolic profiles and evolutionary relationships of six axenic non-marine cyanobacteria.</title>
        <authorList>
            <person name="Will S.E."/>
            <person name="Henke P."/>
            <person name="Boedeker C."/>
            <person name="Huang S."/>
            <person name="Brinkmann H."/>
            <person name="Rohde M."/>
            <person name="Jarek M."/>
            <person name="Friedl T."/>
            <person name="Seufert S."/>
            <person name="Schumacher M."/>
            <person name="Overmann J."/>
            <person name="Neumann-Schaal M."/>
            <person name="Petersen J."/>
        </authorList>
    </citation>
    <scope>NUCLEOTIDE SEQUENCE [LARGE SCALE GENOMIC DNA]</scope>
    <source>
        <strain evidence="1 2">SAG 39.79</strain>
    </source>
</reference>
<accession>A0AB37U7W0</accession>
<comment type="caution">
    <text evidence="1">The sequence shown here is derived from an EMBL/GenBank/DDBJ whole genome shotgun (WGS) entry which is preliminary data.</text>
</comment>
<dbReference type="AlphaFoldDB" id="A0AB37U7W0"/>
<proteinExistence type="predicted"/>
<evidence type="ECO:0000313" key="1">
    <source>
        <dbReference type="EMBL" id="RUS95933.1"/>
    </source>
</evidence>
<evidence type="ECO:0008006" key="3">
    <source>
        <dbReference type="Google" id="ProtNLM"/>
    </source>
</evidence>
<organism evidence="1 2">
    <name type="scientific">Chroococcidiopsis cubana SAG 39.79</name>
    <dbReference type="NCBI Taxonomy" id="388085"/>
    <lineage>
        <taxon>Bacteria</taxon>
        <taxon>Bacillati</taxon>
        <taxon>Cyanobacteriota</taxon>
        <taxon>Cyanophyceae</taxon>
        <taxon>Chroococcidiopsidales</taxon>
        <taxon>Chroococcidiopsidaceae</taxon>
        <taxon>Chroococcidiopsis</taxon>
    </lineage>
</organism>
<dbReference type="EMBL" id="RSCK01000187">
    <property type="protein sequence ID" value="RUS95933.1"/>
    <property type="molecule type" value="Genomic_DNA"/>
</dbReference>
<sequence>MPSHNFLDRRTIVVSFKLFDSTTAMTAAFSVIEQLLQQLGSLQQLQQTAQSQPSAEIALVLPVRGSQQAIALLVQAIDNSAYQLEELQSSGQIAHFELSYKLRD</sequence>
<gene>
    <name evidence="1" type="ORF">DSM107010_71000</name>
</gene>